<keyword evidence="1 6" id="KW-0597">Phosphoprotein</keyword>
<protein>
    <submittedName>
        <fullName evidence="10">Response regulator MprA</fullName>
    </submittedName>
</protein>
<evidence type="ECO:0000256" key="2">
    <source>
        <dbReference type="ARBA" id="ARBA00023012"/>
    </source>
</evidence>
<keyword evidence="3" id="KW-0805">Transcription regulation</keyword>
<evidence type="ECO:0000256" key="1">
    <source>
        <dbReference type="ARBA" id="ARBA00022553"/>
    </source>
</evidence>
<dbReference type="Gene3D" id="1.10.10.10">
    <property type="entry name" value="Winged helix-like DNA-binding domain superfamily/Winged helix DNA-binding domain"/>
    <property type="match status" value="1"/>
</dbReference>
<dbReference type="Pfam" id="PF00486">
    <property type="entry name" value="Trans_reg_C"/>
    <property type="match status" value="1"/>
</dbReference>
<dbReference type="InterPro" id="IPR036388">
    <property type="entry name" value="WH-like_DNA-bd_sf"/>
</dbReference>
<dbReference type="KEGG" id="minf:MESINF_2705"/>
<dbReference type="RefSeq" id="WP_169700485.1">
    <property type="nucleotide sequence ID" value="NZ_LS974202.1"/>
</dbReference>
<dbReference type="PANTHER" id="PTHR48111:SF22">
    <property type="entry name" value="REGULATOR OF RPOS"/>
    <property type="match status" value="1"/>
</dbReference>
<feature type="domain" description="OmpR/PhoB-type" evidence="9">
    <location>
        <begin position="125"/>
        <end position="220"/>
    </location>
</feature>
<dbReference type="Proteomes" id="UP000250796">
    <property type="component" value="Chromosome MESINF"/>
</dbReference>
<dbReference type="InterPro" id="IPR001867">
    <property type="entry name" value="OmpR/PhoB-type_DNA-bd"/>
</dbReference>
<dbReference type="GO" id="GO:0000156">
    <property type="term" value="F:phosphorelay response regulator activity"/>
    <property type="evidence" value="ECO:0007669"/>
    <property type="project" value="TreeGrafter"/>
</dbReference>
<dbReference type="Gene3D" id="6.10.250.690">
    <property type="match status" value="1"/>
</dbReference>
<evidence type="ECO:0000313" key="10">
    <source>
        <dbReference type="EMBL" id="SSC14145.1"/>
    </source>
</evidence>
<dbReference type="GO" id="GO:0032993">
    <property type="term" value="C:protein-DNA complex"/>
    <property type="evidence" value="ECO:0007669"/>
    <property type="project" value="TreeGrafter"/>
</dbReference>
<dbReference type="CDD" id="cd00383">
    <property type="entry name" value="trans_reg_C"/>
    <property type="match status" value="1"/>
</dbReference>
<evidence type="ECO:0000259" key="9">
    <source>
        <dbReference type="PROSITE" id="PS51755"/>
    </source>
</evidence>
<evidence type="ECO:0000256" key="6">
    <source>
        <dbReference type="PROSITE-ProRule" id="PRU00169"/>
    </source>
</evidence>
<dbReference type="PANTHER" id="PTHR48111">
    <property type="entry name" value="REGULATOR OF RPOS"/>
    <property type="match status" value="1"/>
</dbReference>
<dbReference type="CDD" id="cd17574">
    <property type="entry name" value="REC_OmpR"/>
    <property type="match status" value="1"/>
</dbReference>
<evidence type="ECO:0000256" key="4">
    <source>
        <dbReference type="ARBA" id="ARBA00023125"/>
    </source>
</evidence>
<dbReference type="InterPro" id="IPR011006">
    <property type="entry name" value="CheY-like_superfamily"/>
</dbReference>
<dbReference type="PROSITE" id="PS51755">
    <property type="entry name" value="OMPR_PHOB"/>
    <property type="match status" value="1"/>
</dbReference>
<dbReference type="GO" id="GO:0000976">
    <property type="term" value="F:transcription cis-regulatory region binding"/>
    <property type="evidence" value="ECO:0007669"/>
    <property type="project" value="TreeGrafter"/>
</dbReference>
<feature type="modified residue" description="4-aspartylphosphate" evidence="6">
    <location>
        <position position="53"/>
    </location>
</feature>
<dbReference type="EMBL" id="LS974202">
    <property type="protein sequence ID" value="SSC14145.1"/>
    <property type="molecule type" value="Genomic_DNA"/>
</dbReference>
<dbReference type="PROSITE" id="PS50110">
    <property type="entry name" value="RESPONSE_REGULATORY"/>
    <property type="match status" value="1"/>
</dbReference>
<keyword evidence="11" id="KW-1185">Reference proteome</keyword>
<dbReference type="Pfam" id="PF00072">
    <property type="entry name" value="Response_reg"/>
    <property type="match status" value="1"/>
</dbReference>
<evidence type="ECO:0000259" key="8">
    <source>
        <dbReference type="PROSITE" id="PS50110"/>
    </source>
</evidence>
<name>A0A7Z7PST1_9BACT</name>
<evidence type="ECO:0000256" key="7">
    <source>
        <dbReference type="PROSITE-ProRule" id="PRU01091"/>
    </source>
</evidence>
<feature type="DNA-binding region" description="OmpR/PhoB-type" evidence="7">
    <location>
        <begin position="125"/>
        <end position="220"/>
    </location>
</feature>
<dbReference type="AlphaFoldDB" id="A0A7Z7PST1"/>
<proteinExistence type="predicted"/>
<dbReference type="InterPro" id="IPR039420">
    <property type="entry name" value="WalR-like"/>
</dbReference>
<dbReference type="SUPFAM" id="SSF52172">
    <property type="entry name" value="CheY-like"/>
    <property type="match status" value="1"/>
</dbReference>
<feature type="domain" description="Response regulatory" evidence="8">
    <location>
        <begin position="4"/>
        <end position="119"/>
    </location>
</feature>
<accession>A0A7Z7PST1</accession>
<dbReference type="InterPro" id="IPR001789">
    <property type="entry name" value="Sig_transdc_resp-reg_receiver"/>
</dbReference>
<evidence type="ECO:0000256" key="5">
    <source>
        <dbReference type="ARBA" id="ARBA00023163"/>
    </source>
</evidence>
<dbReference type="GO" id="GO:0005829">
    <property type="term" value="C:cytosol"/>
    <property type="evidence" value="ECO:0007669"/>
    <property type="project" value="TreeGrafter"/>
</dbReference>
<gene>
    <name evidence="10" type="primary">mprA</name>
    <name evidence="10" type="ORF">MESINF_2705</name>
</gene>
<organism evidence="10 11">
    <name type="scientific">Mesotoga infera</name>
    <dbReference type="NCBI Taxonomy" id="1236046"/>
    <lineage>
        <taxon>Bacteria</taxon>
        <taxon>Thermotogati</taxon>
        <taxon>Thermotogota</taxon>
        <taxon>Thermotogae</taxon>
        <taxon>Kosmotogales</taxon>
        <taxon>Kosmotogaceae</taxon>
        <taxon>Mesotoga</taxon>
    </lineage>
</organism>
<sequence length="220" mass="24894">MKGNVIVVEDDVHIGKLLQMELTHEGYSVEVITDGVTALKRLEKELPDLLILDVMLPGANGFRVLNEVREYISTDLPIIMLTARGEVEDRVRGLKGGADDYIPKPFVIEELLARMEAIFRRRGILDRVSFHEITMDNNTREVTVGGKPVQLSKTEFELLFALLTNAGIVMSKERLLEKVWGNEEWGNPNVVEVYINYLRKKLGQSGERIKTVRGSGYVVR</sequence>
<dbReference type="SMART" id="SM00862">
    <property type="entry name" value="Trans_reg_C"/>
    <property type="match status" value="1"/>
</dbReference>
<keyword evidence="5" id="KW-0804">Transcription</keyword>
<dbReference type="GO" id="GO:0006355">
    <property type="term" value="P:regulation of DNA-templated transcription"/>
    <property type="evidence" value="ECO:0007669"/>
    <property type="project" value="InterPro"/>
</dbReference>
<evidence type="ECO:0000256" key="3">
    <source>
        <dbReference type="ARBA" id="ARBA00023015"/>
    </source>
</evidence>
<evidence type="ECO:0000313" key="11">
    <source>
        <dbReference type="Proteomes" id="UP000250796"/>
    </source>
</evidence>
<keyword evidence="2" id="KW-0902">Two-component regulatory system</keyword>
<dbReference type="Gene3D" id="3.40.50.2300">
    <property type="match status" value="1"/>
</dbReference>
<dbReference type="SMART" id="SM00448">
    <property type="entry name" value="REC"/>
    <property type="match status" value="1"/>
</dbReference>
<keyword evidence="4 7" id="KW-0238">DNA-binding</keyword>
<reference evidence="10 11" key="1">
    <citation type="submission" date="2017-01" db="EMBL/GenBank/DDBJ databases">
        <authorList>
            <person name="Erauso G."/>
        </authorList>
    </citation>
    <scope>NUCLEOTIDE SEQUENCE [LARGE SCALE GENOMIC DNA]</scope>
    <source>
        <strain evidence="10">MESINF1</strain>
    </source>
</reference>
<dbReference type="FunFam" id="3.40.50.2300:FF:000001">
    <property type="entry name" value="DNA-binding response regulator PhoB"/>
    <property type="match status" value="1"/>
</dbReference>